<dbReference type="SUPFAM" id="SSF52091">
    <property type="entry name" value="SpoIIaa-like"/>
    <property type="match status" value="1"/>
</dbReference>
<evidence type="ECO:0000259" key="1">
    <source>
        <dbReference type="PROSITE" id="PS50801"/>
    </source>
</evidence>
<sequence>MIIEQFDESAKTLTLLVDGRFDYKCQTAFREAFADKPADLHYVVDLSKVEYMDSSALGMLLLLRDHSGGVHSDVLIKGGSDSVKNVLRMARFERLFTLG</sequence>
<dbReference type="GO" id="GO:0043856">
    <property type="term" value="F:anti-sigma factor antagonist activity"/>
    <property type="evidence" value="ECO:0007669"/>
    <property type="project" value="TreeGrafter"/>
</dbReference>
<dbReference type="InterPro" id="IPR002645">
    <property type="entry name" value="STAS_dom"/>
</dbReference>
<dbReference type="Pfam" id="PF13466">
    <property type="entry name" value="STAS_2"/>
    <property type="match status" value="1"/>
</dbReference>
<dbReference type="EMBL" id="QKRA01000006">
    <property type="protein sequence ID" value="RDL43653.1"/>
    <property type="molecule type" value="Genomic_DNA"/>
</dbReference>
<evidence type="ECO:0000313" key="2">
    <source>
        <dbReference type="EMBL" id="RDL43653.1"/>
    </source>
</evidence>
<dbReference type="AlphaFoldDB" id="A0A370U7B7"/>
<organism evidence="2 3">
    <name type="scientific">Marinomonas piezotolerans</name>
    <dbReference type="NCBI Taxonomy" id="2213058"/>
    <lineage>
        <taxon>Bacteria</taxon>
        <taxon>Pseudomonadati</taxon>
        <taxon>Pseudomonadota</taxon>
        <taxon>Gammaproteobacteria</taxon>
        <taxon>Oceanospirillales</taxon>
        <taxon>Oceanospirillaceae</taxon>
        <taxon>Marinomonas</taxon>
    </lineage>
</organism>
<gene>
    <name evidence="2" type="ORF">DN730_12975</name>
</gene>
<keyword evidence="3" id="KW-1185">Reference proteome</keyword>
<evidence type="ECO:0000313" key="3">
    <source>
        <dbReference type="Proteomes" id="UP000254326"/>
    </source>
</evidence>
<dbReference type="PANTHER" id="PTHR33495">
    <property type="entry name" value="ANTI-SIGMA FACTOR ANTAGONIST TM_1081-RELATED-RELATED"/>
    <property type="match status" value="1"/>
</dbReference>
<dbReference type="RefSeq" id="WP_115468571.1">
    <property type="nucleotide sequence ID" value="NZ_QKRA01000006.1"/>
</dbReference>
<proteinExistence type="predicted"/>
<reference evidence="2 3" key="1">
    <citation type="submission" date="2018-06" db="EMBL/GenBank/DDBJ databases">
        <title>Marinomonas sp. YLB-05 draft genome sequence.</title>
        <authorList>
            <person name="Yu L."/>
            <person name="Tang X."/>
        </authorList>
    </citation>
    <scope>NUCLEOTIDE SEQUENCE [LARGE SCALE GENOMIC DNA]</scope>
    <source>
        <strain evidence="2 3">YLB-05</strain>
    </source>
</reference>
<dbReference type="Gene3D" id="3.30.750.24">
    <property type="entry name" value="STAS domain"/>
    <property type="match status" value="1"/>
</dbReference>
<dbReference type="Proteomes" id="UP000254326">
    <property type="component" value="Unassembled WGS sequence"/>
</dbReference>
<dbReference type="OrthoDB" id="278639at2"/>
<dbReference type="PROSITE" id="PS50801">
    <property type="entry name" value="STAS"/>
    <property type="match status" value="1"/>
</dbReference>
<feature type="domain" description="STAS" evidence="1">
    <location>
        <begin position="2"/>
        <end position="99"/>
    </location>
</feature>
<name>A0A370U7B7_9GAMM</name>
<dbReference type="PANTHER" id="PTHR33495:SF15">
    <property type="entry name" value="STAS DOMAIN-CONTAINING PROTEIN"/>
    <property type="match status" value="1"/>
</dbReference>
<dbReference type="CDD" id="cd07043">
    <property type="entry name" value="STAS_anti-anti-sigma_factors"/>
    <property type="match status" value="1"/>
</dbReference>
<accession>A0A370U7B7</accession>
<comment type="caution">
    <text evidence="2">The sequence shown here is derived from an EMBL/GenBank/DDBJ whole genome shotgun (WGS) entry which is preliminary data.</text>
</comment>
<dbReference type="InterPro" id="IPR036513">
    <property type="entry name" value="STAS_dom_sf"/>
</dbReference>
<dbReference type="InterPro" id="IPR058548">
    <property type="entry name" value="MlaB-like_STAS"/>
</dbReference>
<protein>
    <submittedName>
        <fullName evidence="2">Anti-anti-sigma factor</fullName>
    </submittedName>
</protein>